<evidence type="ECO:0000313" key="6">
    <source>
        <dbReference type="EMBL" id="TRW44149.1"/>
    </source>
</evidence>
<keyword evidence="3" id="KW-0378">Hydrolase</keyword>
<dbReference type="PANTHER" id="PTHR31609">
    <property type="entry name" value="YDJC DEACETYLASE FAMILY MEMBER"/>
    <property type="match status" value="1"/>
</dbReference>
<evidence type="ECO:0000256" key="2">
    <source>
        <dbReference type="ARBA" id="ARBA00022723"/>
    </source>
</evidence>
<dbReference type="EMBL" id="VJXR01000053">
    <property type="protein sequence ID" value="TRW44149.1"/>
    <property type="molecule type" value="Genomic_DNA"/>
</dbReference>
<evidence type="ECO:0000256" key="5">
    <source>
        <dbReference type="ARBA" id="ARBA00023277"/>
    </source>
</evidence>
<name>A0A552WNH4_9MICO</name>
<protein>
    <submittedName>
        <fullName evidence="6">ChbG/HpnK family deacetylase</fullName>
    </submittedName>
</protein>
<sequence>MTRQLVVTADDLGLGPQTNAAVVDLLAEGRALTSTTLMTVAPGAADAVARVRSAGIAAPRLHVTMTSARELSPWRPLATDVPTLTDGRGTFHAALGRLTGTATPEDVTREMTAQLAWMRDAGLPPAALDSHSGILYGARGKSLLITAIDFCADNGLGFRLPRRLPRLVDLAWRGRIRRRYDEGVALAEARGVRLPETIVGCWLPGRLLLSYAQLRANVLSQLRQLPEGISELILHPAPEGVARRLDRAEGRKRVWELRLLRDPLFMRALRSEGIGLVPAW</sequence>
<dbReference type="Gene3D" id="3.20.20.370">
    <property type="entry name" value="Glycoside hydrolase/deacetylase"/>
    <property type="match status" value="1"/>
</dbReference>
<dbReference type="SUPFAM" id="SSF88713">
    <property type="entry name" value="Glycoside hydrolase/deacetylase"/>
    <property type="match status" value="1"/>
</dbReference>
<dbReference type="GO" id="GO:0046872">
    <property type="term" value="F:metal ion binding"/>
    <property type="evidence" value="ECO:0007669"/>
    <property type="project" value="UniProtKB-KW"/>
</dbReference>
<keyword evidence="2" id="KW-0479">Metal-binding</keyword>
<keyword evidence="4" id="KW-0460">Magnesium</keyword>
<dbReference type="GO" id="GO:0005975">
    <property type="term" value="P:carbohydrate metabolic process"/>
    <property type="evidence" value="ECO:0007669"/>
    <property type="project" value="InterPro"/>
</dbReference>
<dbReference type="Pfam" id="PF04794">
    <property type="entry name" value="YdjC"/>
    <property type="match status" value="1"/>
</dbReference>
<dbReference type="GO" id="GO:0019213">
    <property type="term" value="F:deacetylase activity"/>
    <property type="evidence" value="ECO:0007669"/>
    <property type="project" value="TreeGrafter"/>
</dbReference>
<dbReference type="AlphaFoldDB" id="A0A552WNH4"/>
<evidence type="ECO:0000313" key="7">
    <source>
        <dbReference type="Proteomes" id="UP000318693"/>
    </source>
</evidence>
<keyword evidence="7" id="KW-1185">Reference proteome</keyword>
<dbReference type="InterPro" id="IPR006879">
    <property type="entry name" value="YdjC-like"/>
</dbReference>
<evidence type="ECO:0000256" key="1">
    <source>
        <dbReference type="ARBA" id="ARBA00001946"/>
    </source>
</evidence>
<dbReference type="RefSeq" id="WP_143419254.1">
    <property type="nucleotide sequence ID" value="NZ_VJXR01000053.1"/>
</dbReference>
<dbReference type="Proteomes" id="UP000318693">
    <property type="component" value="Unassembled WGS sequence"/>
</dbReference>
<reference evidence="6 7" key="1">
    <citation type="submission" date="2019-07" db="EMBL/GenBank/DDBJ databases">
        <title>Georgenia wutianyii sp. nov. and Georgenia *** sp. nov. isolated from plateau pika (Ochotona curzoniae) in the Qinghai-Tibet plateau of China.</title>
        <authorList>
            <person name="Tian Z."/>
        </authorList>
    </citation>
    <scope>NUCLEOTIDE SEQUENCE [LARGE SCALE GENOMIC DNA]</scope>
    <source>
        <strain evidence="6 7">Z446</strain>
    </source>
</reference>
<dbReference type="GO" id="GO:0016787">
    <property type="term" value="F:hydrolase activity"/>
    <property type="evidence" value="ECO:0007669"/>
    <property type="project" value="UniProtKB-KW"/>
</dbReference>
<keyword evidence="5" id="KW-0119">Carbohydrate metabolism</keyword>
<dbReference type="InterPro" id="IPR011330">
    <property type="entry name" value="Glyco_hydro/deAcase_b/a-brl"/>
</dbReference>
<evidence type="ECO:0000256" key="3">
    <source>
        <dbReference type="ARBA" id="ARBA00022801"/>
    </source>
</evidence>
<comment type="caution">
    <text evidence="6">The sequence shown here is derived from an EMBL/GenBank/DDBJ whole genome shotgun (WGS) entry which is preliminary data.</text>
</comment>
<comment type="cofactor">
    <cofactor evidence="1">
        <name>Mg(2+)</name>
        <dbReference type="ChEBI" id="CHEBI:18420"/>
    </cofactor>
</comment>
<dbReference type="PANTHER" id="PTHR31609:SF1">
    <property type="entry name" value="CARBOHYDRATE DEACETYLASE"/>
    <property type="match status" value="1"/>
</dbReference>
<gene>
    <name evidence="6" type="ORF">FJ693_14840</name>
</gene>
<organism evidence="6 7">
    <name type="scientific">Georgenia yuyongxinii</name>
    <dbReference type="NCBI Taxonomy" id="2589797"/>
    <lineage>
        <taxon>Bacteria</taxon>
        <taxon>Bacillati</taxon>
        <taxon>Actinomycetota</taxon>
        <taxon>Actinomycetes</taxon>
        <taxon>Micrococcales</taxon>
        <taxon>Bogoriellaceae</taxon>
        <taxon>Georgenia</taxon>
    </lineage>
</organism>
<accession>A0A552WNH4</accession>
<proteinExistence type="predicted"/>
<evidence type="ECO:0000256" key="4">
    <source>
        <dbReference type="ARBA" id="ARBA00022842"/>
    </source>
</evidence>